<dbReference type="Proteomes" id="UP000255061">
    <property type="component" value="Unassembled WGS sequence"/>
</dbReference>
<name>A0A379ZFV3_9GAMM</name>
<evidence type="ECO:0000259" key="2">
    <source>
        <dbReference type="Pfam" id="PF12680"/>
    </source>
</evidence>
<dbReference type="EMBL" id="UGYV01000001">
    <property type="protein sequence ID" value="SUI60651.1"/>
    <property type="molecule type" value="Genomic_DNA"/>
</dbReference>
<reference evidence="3 5" key="2">
    <citation type="submission" date="2018-04" db="EMBL/GenBank/DDBJ databases">
        <title>Genomic sequence of a freshwater isolate of Shewanella morhuae.</title>
        <authorList>
            <person name="Castillo D.E."/>
            <person name="Gram L."/>
        </authorList>
    </citation>
    <scope>NUCLEOTIDE SEQUENCE [LARGE SCALE GENOMIC DNA]</scope>
    <source>
        <strain evidence="3 5">CW7</strain>
    </source>
</reference>
<dbReference type="RefSeq" id="WP_107881990.1">
    <property type="nucleotide sequence ID" value="NZ_BPFE01000047.1"/>
</dbReference>
<dbReference type="InterPro" id="IPR037401">
    <property type="entry name" value="SnoaL-like"/>
</dbReference>
<evidence type="ECO:0000313" key="6">
    <source>
        <dbReference type="Proteomes" id="UP000255061"/>
    </source>
</evidence>
<feature type="chain" id="PRO_5016953995" evidence="1">
    <location>
        <begin position="24"/>
        <end position="163"/>
    </location>
</feature>
<dbReference type="InterPro" id="IPR032710">
    <property type="entry name" value="NTF2-like_dom_sf"/>
</dbReference>
<protein>
    <submittedName>
        <fullName evidence="4">SnoaL-like domain</fullName>
    </submittedName>
</protein>
<dbReference type="EMBL" id="PYSG01000002">
    <property type="protein sequence ID" value="PTA49541.1"/>
    <property type="molecule type" value="Genomic_DNA"/>
</dbReference>
<evidence type="ECO:0000256" key="1">
    <source>
        <dbReference type="SAM" id="SignalP"/>
    </source>
</evidence>
<proteinExistence type="predicted"/>
<evidence type="ECO:0000313" key="5">
    <source>
        <dbReference type="Proteomes" id="UP000240506"/>
    </source>
</evidence>
<gene>
    <name evidence="3" type="ORF">C9I43_02865</name>
    <name evidence="4" type="ORF">NCTC10736_00286</name>
</gene>
<dbReference type="AlphaFoldDB" id="A0A379ZFV3"/>
<feature type="domain" description="SnoaL-like" evidence="2">
    <location>
        <begin position="37"/>
        <end position="112"/>
    </location>
</feature>
<organism evidence="4 6">
    <name type="scientific">Shewanella morhuae</name>
    <dbReference type="NCBI Taxonomy" id="365591"/>
    <lineage>
        <taxon>Bacteria</taxon>
        <taxon>Pseudomonadati</taxon>
        <taxon>Pseudomonadota</taxon>
        <taxon>Gammaproteobacteria</taxon>
        <taxon>Alteromonadales</taxon>
        <taxon>Shewanellaceae</taxon>
        <taxon>Shewanella</taxon>
    </lineage>
</organism>
<dbReference type="SUPFAM" id="SSF54427">
    <property type="entry name" value="NTF2-like"/>
    <property type="match status" value="1"/>
</dbReference>
<keyword evidence="5" id="KW-1185">Reference proteome</keyword>
<dbReference type="Pfam" id="PF12680">
    <property type="entry name" value="SnoaL_2"/>
    <property type="match status" value="1"/>
</dbReference>
<evidence type="ECO:0000313" key="3">
    <source>
        <dbReference type="EMBL" id="PTA49541.1"/>
    </source>
</evidence>
<accession>A0A379ZFV3</accession>
<reference evidence="3" key="1">
    <citation type="submission" date="2018-03" db="EMBL/GenBank/DDBJ databases">
        <authorList>
            <person name="Dailey F.E."/>
        </authorList>
    </citation>
    <scope>NUCLEOTIDE SEQUENCE</scope>
    <source>
        <strain evidence="3">CW7</strain>
    </source>
</reference>
<reference evidence="4 6" key="3">
    <citation type="submission" date="2018-06" db="EMBL/GenBank/DDBJ databases">
        <authorList>
            <consortium name="Pathogen Informatics"/>
            <person name="Doyle S."/>
        </authorList>
    </citation>
    <scope>NUCLEOTIDE SEQUENCE [LARGE SCALE GENOMIC DNA]</scope>
    <source>
        <strain evidence="4 6">NCTC10736</strain>
    </source>
</reference>
<sequence length="163" mass="18675">MRILGFILSLIFGLAFNPTLAHANTGEMPQEQLLAVKYMNALTEHDYKTLRKFYNRDSVFFDKTANRKYTGGRFIIDFLERAHEGVLEYNFNIEHMYNAGSLVVMIGNYHLKGPGEQFGKPGKIIDIAIPGVTSLKLDMLNHRVIEHMDLLDYQTMSDQLAMQ</sequence>
<dbReference type="Gene3D" id="3.10.450.50">
    <property type="match status" value="1"/>
</dbReference>
<evidence type="ECO:0000313" key="4">
    <source>
        <dbReference type="EMBL" id="SUI60651.1"/>
    </source>
</evidence>
<keyword evidence="1" id="KW-0732">Signal</keyword>
<feature type="signal peptide" evidence="1">
    <location>
        <begin position="1"/>
        <end position="23"/>
    </location>
</feature>
<dbReference type="Proteomes" id="UP000240506">
    <property type="component" value="Unassembled WGS sequence"/>
</dbReference>